<keyword evidence="2" id="KW-0067">ATP-binding</keyword>
<organism evidence="2 3">
    <name type="scientific">Edwardsiella ictaluri</name>
    <dbReference type="NCBI Taxonomy" id="67780"/>
    <lineage>
        <taxon>Bacteria</taxon>
        <taxon>Pseudomonadati</taxon>
        <taxon>Pseudomonadota</taxon>
        <taxon>Gammaproteobacteria</taxon>
        <taxon>Enterobacterales</taxon>
        <taxon>Hafniaceae</taxon>
        <taxon>Edwardsiella</taxon>
    </lineage>
</organism>
<dbReference type="SUPFAM" id="SSF52540">
    <property type="entry name" value="P-loop containing nucleoside triphosphate hydrolases"/>
    <property type="match status" value="1"/>
</dbReference>
<feature type="domain" description="AAA+ ATPase" evidence="1">
    <location>
        <begin position="48"/>
        <end position="224"/>
    </location>
</feature>
<dbReference type="Pfam" id="PF13191">
    <property type="entry name" value="AAA_16"/>
    <property type="match status" value="1"/>
</dbReference>
<dbReference type="GO" id="GO:0005524">
    <property type="term" value="F:ATP binding"/>
    <property type="evidence" value="ECO:0007669"/>
    <property type="project" value="UniProtKB-KW"/>
</dbReference>
<evidence type="ECO:0000313" key="2">
    <source>
        <dbReference type="EMBL" id="WFN96485.1"/>
    </source>
</evidence>
<dbReference type="EMBL" id="CP092014">
    <property type="protein sequence ID" value="WFN96485.1"/>
    <property type="molecule type" value="Genomic_DNA"/>
</dbReference>
<dbReference type="Proteomes" id="UP001222680">
    <property type="component" value="Chromosome"/>
</dbReference>
<gene>
    <name evidence="2" type="ORF">MAY91_17565</name>
</gene>
<sequence length="325" mass="36276">MSINAMSNHDFYTLLNQVVRPAAPVSTFELLFGREKQLGAIESVLYSDGRSVFIYGDRGVGKTSLAHTIAYKLQEENEPILVGCEPSSTLASIINDIVVKTKPCKNYKNESSISAGINLLGFKLDTTVKKTDERSQLNINSISSAVLALEDLTKIHSQKPFIVIDEFDQIESQHEKQNFGRLVKALGDQNINVKLIFTGISDSLHSLIGGHLSSERQIHQTHLEALPWNGRFKIIDNAFGAFELKVDDNIRHKIAGLSDGFPHYVHLLCEKILTCAHAKSENIEIIDHDIFLEGLNDAVDSISETLKHDYVLATLGRQEYFHHLL</sequence>
<dbReference type="InterPro" id="IPR027417">
    <property type="entry name" value="P-loop_NTPase"/>
</dbReference>
<dbReference type="SMART" id="SM00382">
    <property type="entry name" value="AAA"/>
    <property type="match status" value="1"/>
</dbReference>
<reference evidence="2 3" key="1">
    <citation type="submission" date="2022-02" db="EMBL/GenBank/DDBJ databases">
        <title>Phenotypic, genotypic and serological characterization of Edwardsiella ictaluri from catfish and ornamental fish species.</title>
        <authorList>
            <person name="Rose D."/>
            <person name="Tekedar H.C."/>
            <person name="Waldbieser G.C."/>
            <person name="Aarattuthodi S."/>
            <person name="Griffin M.J."/>
        </authorList>
    </citation>
    <scope>NUCLEOTIDE SEQUENCE [LARGE SCALE GENOMIC DNA]</scope>
    <source>
        <strain evidence="2 3">13 TAL-140 K3</strain>
    </source>
</reference>
<name>A0ABY8GGB1_EDWIC</name>
<keyword evidence="3" id="KW-1185">Reference proteome</keyword>
<dbReference type="InterPro" id="IPR041664">
    <property type="entry name" value="AAA_16"/>
</dbReference>
<keyword evidence="2" id="KW-0547">Nucleotide-binding</keyword>
<dbReference type="PANTHER" id="PTHR34301:SF8">
    <property type="entry name" value="ATPASE DOMAIN-CONTAINING PROTEIN"/>
    <property type="match status" value="1"/>
</dbReference>
<evidence type="ECO:0000259" key="1">
    <source>
        <dbReference type="SMART" id="SM00382"/>
    </source>
</evidence>
<accession>A0ABY8GGB1</accession>
<dbReference type="InterPro" id="IPR003593">
    <property type="entry name" value="AAA+_ATPase"/>
</dbReference>
<dbReference type="RefSeq" id="WP_241772450.1">
    <property type="nucleotide sequence ID" value="NZ_CP113159.1"/>
</dbReference>
<evidence type="ECO:0000313" key="3">
    <source>
        <dbReference type="Proteomes" id="UP001222680"/>
    </source>
</evidence>
<proteinExistence type="predicted"/>
<protein>
    <submittedName>
        <fullName evidence="2">ATP-binding protein</fullName>
    </submittedName>
</protein>
<dbReference type="Gene3D" id="3.40.50.300">
    <property type="entry name" value="P-loop containing nucleotide triphosphate hydrolases"/>
    <property type="match status" value="1"/>
</dbReference>
<dbReference type="CDD" id="cd00009">
    <property type="entry name" value="AAA"/>
    <property type="match status" value="1"/>
</dbReference>
<dbReference type="PANTHER" id="PTHR34301">
    <property type="entry name" value="DNA-BINDING PROTEIN-RELATED"/>
    <property type="match status" value="1"/>
</dbReference>